<dbReference type="Pfam" id="PF00072">
    <property type="entry name" value="Response_reg"/>
    <property type="match status" value="1"/>
</dbReference>
<dbReference type="AlphaFoldDB" id="A0A3N5ADF3"/>
<evidence type="ECO:0000313" key="7">
    <source>
        <dbReference type="Proteomes" id="UP000282654"/>
    </source>
</evidence>
<dbReference type="SUPFAM" id="SSF52172">
    <property type="entry name" value="CheY-like"/>
    <property type="match status" value="1"/>
</dbReference>
<dbReference type="PANTHER" id="PTHR44591:SF23">
    <property type="entry name" value="CHEY SUBFAMILY"/>
    <property type="match status" value="1"/>
</dbReference>
<organism evidence="6 7">
    <name type="scientific">Thermodesulfitimonas autotrophica</name>
    <dbReference type="NCBI Taxonomy" id="1894989"/>
    <lineage>
        <taxon>Bacteria</taxon>
        <taxon>Bacillati</taxon>
        <taxon>Bacillota</taxon>
        <taxon>Clostridia</taxon>
        <taxon>Thermoanaerobacterales</taxon>
        <taxon>Thermoanaerobacteraceae</taxon>
        <taxon>Thermodesulfitimonas</taxon>
    </lineage>
</organism>
<reference evidence="6 7" key="1">
    <citation type="submission" date="2018-11" db="EMBL/GenBank/DDBJ databases">
        <title>Genomic Encyclopedia of Type Strains, Phase IV (KMG-IV): sequencing the most valuable type-strain genomes for metagenomic binning, comparative biology and taxonomic classification.</title>
        <authorList>
            <person name="Goeker M."/>
        </authorList>
    </citation>
    <scope>NUCLEOTIDE SEQUENCE [LARGE SCALE GENOMIC DNA]</scope>
    <source>
        <strain evidence="6 7">DSM 102936</strain>
    </source>
</reference>
<dbReference type="InterPro" id="IPR050595">
    <property type="entry name" value="Bact_response_regulator"/>
</dbReference>
<dbReference type="GO" id="GO:0000160">
    <property type="term" value="P:phosphorelay signal transduction system"/>
    <property type="evidence" value="ECO:0007669"/>
    <property type="project" value="InterPro"/>
</dbReference>
<dbReference type="OrthoDB" id="9790669at2"/>
<comment type="function">
    <text evidence="3">May play the central regulatory role in sporulation. It may be an element of the effector pathway responsible for the activation of sporulation genes in response to nutritional stress. Spo0A may act in concert with spo0H (a sigma factor) to control the expression of some genes that are critical to the sporulation process.</text>
</comment>
<dbReference type="InterPro" id="IPR011006">
    <property type="entry name" value="CheY-like_superfamily"/>
</dbReference>
<dbReference type="PANTHER" id="PTHR44591">
    <property type="entry name" value="STRESS RESPONSE REGULATOR PROTEIN 1"/>
    <property type="match status" value="1"/>
</dbReference>
<evidence type="ECO:0000259" key="5">
    <source>
        <dbReference type="PROSITE" id="PS50110"/>
    </source>
</evidence>
<name>A0A3N5ADF3_9THEO</name>
<evidence type="ECO:0000256" key="3">
    <source>
        <dbReference type="ARBA" id="ARBA00024867"/>
    </source>
</evidence>
<dbReference type="SMART" id="SM00448">
    <property type="entry name" value="REC"/>
    <property type="match status" value="1"/>
</dbReference>
<evidence type="ECO:0000313" key="6">
    <source>
        <dbReference type="EMBL" id="RPF42687.1"/>
    </source>
</evidence>
<dbReference type="RefSeq" id="WP_123931207.1">
    <property type="nucleotide sequence ID" value="NZ_RKRE01000003.1"/>
</dbReference>
<evidence type="ECO:0000256" key="2">
    <source>
        <dbReference type="ARBA" id="ARBA00022553"/>
    </source>
</evidence>
<protein>
    <recommendedName>
        <fullName evidence="1">Stage 0 sporulation protein A homolog</fullName>
    </recommendedName>
</protein>
<dbReference type="PROSITE" id="PS50110">
    <property type="entry name" value="RESPONSE_REGULATORY"/>
    <property type="match status" value="1"/>
</dbReference>
<dbReference type="EMBL" id="RKRE01000003">
    <property type="protein sequence ID" value="RPF42687.1"/>
    <property type="molecule type" value="Genomic_DNA"/>
</dbReference>
<sequence>MKKILVIDDDAKARKLYRVILEQAGYVIWEAPGAPEGIRLAETEKVDLIILDIHLPEMDGISAVRILKAYGPTKHIPVVVVTALAMPGDREMVLAAGADAYLAKPIKRNELLQVVRDFLEGERKVAE</sequence>
<dbReference type="Proteomes" id="UP000282654">
    <property type="component" value="Unassembled WGS sequence"/>
</dbReference>
<dbReference type="Gene3D" id="3.40.50.2300">
    <property type="match status" value="1"/>
</dbReference>
<keyword evidence="2 4" id="KW-0597">Phosphoprotein</keyword>
<feature type="domain" description="Response regulatory" evidence="5">
    <location>
        <begin position="3"/>
        <end position="119"/>
    </location>
</feature>
<evidence type="ECO:0000256" key="4">
    <source>
        <dbReference type="PROSITE-ProRule" id="PRU00169"/>
    </source>
</evidence>
<keyword evidence="7" id="KW-1185">Reference proteome</keyword>
<dbReference type="InterPro" id="IPR001789">
    <property type="entry name" value="Sig_transdc_resp-reg_receiver"/>
</dbReference>
<comment type="caution">
    <text evidence="6">The sequence shown here is derived from an EMBL/GenBank/DDBJ whole genome shotgun (WGS) entry which is preliminary data.</text>
</comment>
<feature type="modified residue" description="4-aspartylphosphate" evidence="4">
    <location>
        <position position="52"/>
    </location>
</feature>
<gene>
    <name evidence="6" type="ORF">EDD75_1794</name>
</gene>
<accession>A0A3N5ADF3</accession>
<evidence type="ECO:0000256" key="1">
    <source>
        <dbReference type="ARBA" id="ARBA00018672"/>
    </source>
</evidence>
<proteinExistence type="predicted"/>